<feature type="region of interest" description="Disordered" evidence="2">
    <location>
        <begin position="1"/>
        <end position="21"/>
    </location>
</feature>
<keyword evidence="1" id="KW-0479">Metal-binding</keyword>
<feature type="region of interest" description="Disordered" evidence="2">
    <location>
        <begin position="145"/>
        <end position="213"/>
    </location>
</feature>
<dbReference type="OrthoDB" id="654211at2759"/>
<feature type="compositionally biased region" description="Basic and acidic residues" evidence="2">
    <location>
        <begin position="1"/>
        <end position="16"/>
    </location>
</feature>
<feature type="region of interest" description="Disordered" evidence="2">
    <location>
        <begin position="322"/>
        <end position="345"/>
    </location>
</feature>
<accession>A0A9P5YQ27</accession>
<dbReference type="SMART" id="SM00355">
    <property type="entry name" value="ZnF_C2H2"/>
    <property type="match status" value="2"/>
</dbReference>
<feature type="compositionally biased region" description="Basic and acidic residues" evidence="2">
    <location>
        <begin position="164"/>
        <end position="177"/>
    </location>
</feature>
<dbReference type="PROSITE" id="PS50157">
    <property type="entry name" value="ZINC_FINGER_C2H2_2"/>
    <property type="match status" value="1"/>
</dbReference>
<dbReference type="AlphaFoldDB" id="A0A9P5YQ27"/>
<comment type="caution">
    <text evidence="4">The sequence shown here is derived from an EMBL/GenBank/DDBJ whole genome shotgun (WGS) entry which is preliminary data.</text>
</comment>
<dbReference type="EMBL" id="MU155518">
    <property type="protein sequence ID" value="KAF9472589.1"/>
    <property type="molecule type" value="Genomic_DNA"/>
</dbReference>
<name>A0A9P5YQ27_9AGAR</name>
<feature type="region of interest" description="Disordered" evidence="2">
    <location>
        <begin position="279"/>
        <end position="302"/>
    </location>
</feature>
<proteinExistence type="predicted"/>
<feature type="compositionally biased region" description="Low complexity" evidence="2">
    <location>
        <begin position="187"/>
        <end position="199"/>
    </location>
</feature>
<sequence length="345" mass="38643">MENYKRDEKEVDDGGVKKARANGKKHTCPIEDCESSFTNTTDLNRHIDTHFPERLKWCAYMDCDYATHQRSNLSNHVFERKTIHGDLTLAAYNELAVVMQSREKAIAEAEAAAEGKPFDAEKFESHYITFNAVPRTGLRKNALLKNKMNDAPSGRKKKNASSRNKKDETPSRNETRKERKLKTAPPTRTSSWTTGTQTEEGPEAGPSNLPAPFFSPKGLLGTLSNPTPFAIRPVVNEPRAYDTVMTPDLMLDPSFPAPRIYNAWARPEVTLTGQRYVPQRNDGAYGSSQDIPGSPSSLNSGSSMLFDPTSYVHHMAPSNDSFYNDVLDNYDPEPMDRSDFNNDDV</sequence>
<evidence type="ECO:0000313" key="5">
    <source>
        <dbReference type="Proteomes" id="UP000807469"/>
    </source>
</evidence>
<keyword evidence="1" id="KW-0863">Zinc-finger</keyword>
<evidence type="ECO:0000313" key="4">
    <source>
        <dbReference type="EMBL" id="KAF9472589.1"/>
    </source>
</evidence>
<dbReference type="Proteomes" id="UP000807469">
    <property type="component" value="Unassembled WGS sequence"/>
</dbReference>
<organism evidence="4 5">
    <name type="scientific">Pholiota conissans</name>
    <dbReference type="NCBI Taxonomy" id="109636"/>
    <lineage>
        <taxon>Eukaryota</taxon>
        <taxon>Fungi</taxon>
        <taxon>Dikarya</taxon>
        <taxon>Basidiomycota</taxon>
        <taxon>Agaricomycotina</taxon>
        <taxon>Agaricomycetes</taxon>
        <taxon>Agaricomycetidae</taxon>
        <taxon>Agaricales</taxon>
        <taxon>Agaricineae</taxon>
        <taxon>Strophariaceae</taxon>
        <taxon>Pholiota</taxon>
    </lineage>
</organism>
<keyword evidence="5" id="KW-1185">Reference proteome</keyword>
<feature type="domain" description="C2H2-type" evidence="3">
    <location>
        <begin position="26"/>
        <end position="55"/>
    </location>
</feature>
<gene>
    <name evidence="4" type="ORF">BDN70DRAFT_448656</name>
</gene>
<dbReference type="InterPro" id="IPR013087">
    <property type="entry name" value="Znf_C2H2_type"/>
</dbReference>
<dbReference type="GO" id="GO:0008270">
    <property type="term" value="F:zinc ion binding"/>
    <property type="evidence" value="ECO:0007669"/>
    <property type="project" value="UniProtKB-KW"/>
</dbReference>
<dbReference type="Gene3D" id="3.30.160.60">
    <property type="entry name" value="Classic Zinc Finger"/>
    <property type="match status" value="1"/>
</dbReference>
<keyword evidence="1" id="KW-0862">Zinc</keyword>
<evidence type="ECO:0000256" key="1">
    <source>
        <dbReference type="PROSITE-ProRule" id="PRU00042"/>
    </source>
</evidence>
<protein>
    <recommendedName>
        <fullName evidence="3">C2H2-type domain-containing protein</fullName>
    </recommendedName>
</protein>
<reference evidence="4" key="1">
    <citation type="submission" date="2020-11" db="EMBL/GenBank/DDBJ databases">
        <authorList>
            <consortium name="DOE Joint Genome Institute"/>
            <person name="Ahrendt S."/>
            <person name="Riley R."/>
            <person name="Andreopoulos W."/>
            <person name="Labutti K."/>
            <person name="Pangilinan J."/>
            <person name="Ruiz-Duenas F.J."/>
            <person name="Barrasa J.M."/>
            <person name="Sanchez-Garcia M."/>
            <person name="Camarero S."/>
            <person name="Miyauchi S."/>
            <person name="Serrano A."/>
            <person name="Linde D."/>
            <person name="Babiker R."/>
            <person name="Drula E."/>
            <person name="Ayuso-Fernandez I."/>
            <person name="Pacheco R."/>
            <person name="Padilla G."/>
            <person name="Ferreira P."/>
            <person name="Barriuso J."/>
            <person name="Kellner H."/>
            <person name="Castanera R."/>
            <person name="Alfaro M."/>
            <person name="Ramirez L."/>
            <person name="Pisabarro A.G."/>
            <person name="Kuo A."/>
            <person name="Tritt A."/>
            <person name="Lipzen A."/>
            <person name="He G."/>
            <person name="Yan M."/>
            <person name="Ng V."/>
            <person name="Cullen D."/>
            <person name="Martin F."/>
            <person name="Rosso M.-N."/>
            <person name="Henrissat B."/>
            <person name="Hibbett D."/>
            <person name="Martinez A.T."/>
            <person name="Grigoriev I.V."/>
        </authorList>
    </citation>
    <scope>NUCLEOTIDE SEQUENCE</scope>
    <source>
        <strain evidence="4">CIRM-BRFM 674</strain>
    </source>
</reference>
<dbReference type="PROSITE" id="PS00028">
    <property type="entry name" value="ZINC_FINGER_C2H2_1"/>
    <property type="match status" value="1"/>
</dbReference>
<feature type="compositionally biased region" description="Low complexity" evidence="2">
    <location>
        <begin position="292"/>
        <end position="302"/>
    </location>
</feature>
<evidence type="ECO:0000256" key="2">
    <source>
        <dbReference type="SAM" id="MobiDB-lite"/>
    </source>
</evidence>
<dbReference type="InterPro" id="IPR036236">
    <property type="entry name" value="Znf_C2H2_sf"/>
</dbReference>
<feature type="compositionally biased region" description="Basic and acidic residues" evidence="2">
    <location>
        <begin position="334"/>
        <end position="345"/>
    </location>
</feature>
<dbReference type="SUPFAM" id="SSF57667">
    <property type="entry name" value="beta-beta-alpha zinc fingers"/>
    <property type="match status" value="1"/>
</dbReference>
<evidence type="ECO:0000259" key="3">
    <source>
        <dbReference type="PROSITE" id="PS50157"/>
    </source>
</evidence>